<keyword evidence="10" id="KW-1185">Reference proteome</keyword>
<dbReference type="SUPFAM" id="SSF109755">
    <property type="entry name" value="PhoU-like"/>
    <property type="match status" value="1"/>
</dbReference>
<dbReference type="GO" id="GO:0005737">
    <property type="term" value="C:cytoplasm"/>
    <property type="evidence" value="ECO:0007669"/>
    <property type="project" value="UniProtKB-SubCell"/>
</dbReference>
<dbReference type="HOGENOM" id="CLU_078518_2_0_9"/>
<dbReference type="EMBL" id="GG698807">
    <property type="protein sequence ID" value="EEU29573.1"/>
    <property type="molecule type" value="Genomic_DNA"/>
</dbReference>
<evidence type="ECO:0000256" key="4">
    <source>
        <dbReference type="ARBA" id="ARBA00022448"/>
    </source>
</evidence>
<evidence type="ECO:0000256" key="2">
    <source>
        <dbReference type="ARBA" id="ARBA00008107"/>
    </source>
</evidence>
<dbReference type="Gene3D" id="1.20.58.220">
    <property type="entry name" value="Phosphate transport system protein phou homolog 2, domain 2"/>
    <property type="match status" value="1"/>
</dbReference>
<evidence type="ECO:0000256" key="1">
    <source>
        <dbReference type="ARBA" id="ARBA00004496"/>
    </source>
</evidence>
<evidence type="ECO:0000313" key="10">
    <source>
        <dbReference type="Proteomes" id="UP000003987"/>
    </source>
</evidence>
<dbReference type="GO" id="GO:0006817">
    <property type="term" value="P:phosphate ion transport"/>
    <property type="evidence" value="ECO:0007669"/>
    <property type="project" value="UniProtKB-KW"/>
</dbReference>
<dbReference type="InterPro" id="IPR026022">
    <property type="entry name" value="PhoU_dom"/>
</dbReference>
<dbReference type="NCBIfam" id="TIGR02135">
    <property type="entry name" value="phoU_full"/>
    <property type="match status" value="1"/>
</dbReference>
<name>C7XXU5_9LACO</name>
<comment type="similarity">
    <text evidence="2 7">Belongs to the PhoU family.</text>
</comment>
<evidence type="ECO:0000256" key="3">
    <source>
        <dbReference type="ARBA" id="ARBA00011738"/>
    </source>
</evidence>
<dbReference type="Pfam" id="PF01895">
    <property type="entry name" value="PhoU"/>
    <property type="match status" value="2"/>
</dbReference>
<dbReference type="PIRSF" id="PIRSF003107">
    <property type="entry name" value="PhoU"/>
    <property type="match status" value="1"/>
</dbReference>
<organism evidence="9 10">
    <name type="scientific">Limosilactobacillus coleohominis 101-4-CHN</name>
    <dbReference type="NCBI Taxonomy" id="575594"/>
    <lineage>
        <taxon>Bacteria</taxon>
        <taxon>Bacillati</taxon>
        <taxon>Bacillota</taxon>
        <taxon>Bacilli</taxon>
        <taxon>Lactobacillales</taxon>
        <taxon>Lactobacillaceae</taxon>
        <taxon>Limosilactobacillus</taxon>
    </lineage>
</organism>
<feature type="domain" description="PhoU" evidence="8">
    <location>
        <begin position="17"/>
        <end position="103"/>
    </location>
</feature>
<dbReference type="RefSeq" id="WP_006917521.1">
    <property type="nucleotide sequence ID" value="NZ_GG698807.1"/>
</dbReference>
<accession>C7XXU5</accession>
<keyword evidence="4 7" id="KW-0813">Transport</keyword>
<evidence type="ECO:0000313" key="9">
    <source>
        <dbReference type="EMBL" id="EEU29573.1"/>
    </source>
</evidence>
<dbReference type="STRING" id="575594.HMPREF0501_01580"/>
<dbReference type="Proteomes" id="UP000003987">
    <property type="component" value="Unassembled WGS sequence"/>
</dbReference>
<comment type="function">
    <text evidence="7">Plays a role in the regulation of phosphate uptake.</text>
</comment>
<evidence type="ECO:0000256" key="5">
    <source>
        <dbReference type="ARBA" id="ARBA00022490"/>
    </source>
</evidence>
<dbReference type="FunFam" id="1.20.58.220:FF:000004">
    <property type="entry name" value="Phosphate-specific transport system accessory protein PhoU"/>
    <property type="match status" value="1"/>
</dbReference>
<evidence type="ECO:0000259" key="8">
    <source>
        <dbReference type="Pfam" id="PF01895"/>
    </source>
</evidence>
<dbReference type="InterPro" id="IPR038078">
    <property type="entry name" value="PhoU-like_sf"/>
</dbReference>
<evidence type="ECO:0000256" key="7">
    <source>
        <dbReference type="PIRNR" id="PIRNR003107"/>
    </source>
</evidence>
<dbReference type="PANTHER" id="PTHR42930:SF3">
    <property type="entry name" value="PHOSPHATE-SPECIFIC TRANSPORT SYSTEM ACCESSORY PROTEIN PHOU"/>
    <property type="match status" value="1"/>
</dbReference>
<dbReference type="GO" id="GO:0045936">
    <property type="term" value="P:negative regulation of phosphate metabolic process"/>
    <property type="evidence" value="ECO:0007669"/>
    <property type="project" value="InterPro"/>
</dbReference>
<dbReference type="GO" id="GO:0030643">
    <property type="term" value="P:intracellular phosphate ion homeostasis"/>
    <property type="evidence" value="ECO:0007669"/>
    <property type="project" value="InterPro"/>
</dbReference>
<gene>
    <name evidence="9" type="primary">phoU</name>
    <name evidence="9" type="ORF">HMPREF0501_01580</name>
</gene>
<comment type="subunit">
    <text evidence="3 7">Homodimer.</text>
</comment>
<feature type="domain" description="PhoU" evidence="8">
    <location>
        <begin position="120"/>
        <end position="205"/>
    </location>
</feature>
<dbReference type="PANTHER" id="PTHR42930">
    <property type="entry name" value="PHOSPHATE-SPECIFIC TRANSPORT SYSTEM ACCESSORY PROTEIN PHOU"/>
    <property type="match status" value="1"/>
</dbReference>
<dbReference type="AlphaFoldDB" id="C7XXU5"/>
<dbReference type="eggNOG" id="COG0704">
    <property type="taxonomic scope" value="Bacteria"/>
</dbReference>
<reference evidence="9 10" key="1">
    <citation type="submission" date="2009-06" db="EMBL/GenBank/DDBJ databases">
        <title>The Genome Sequence of Lactobacillus coleohominis strain 101-4-CHN.</title>
        <authorList>
            <consortium name="The Broad Institute Genome Sequencing Platform"/>
            <person name="Ward D."/>
            <person name="Young S.K."/>
            <person name="Zeng Q."/>
            <person name="Koehrsen M."/>
            <person name="Alvarado L."/>
            <person name="Berlin A."/>
            <person name="Borenstein D."/>
            <person name="Chen Z."/>
            <person name="Engels R."/>
            <person name="Freedman E."/>
            <person name="Gellesch M."/>
            <person name="Goldberg J."/>
            <person name="Griggs A."/>
            <person name="Gujja S."/>
            <person name="Heiman D."/>
            <person name="Hepburn T."/>
            <person name="Howarth C."/>
            <person name="Jen D."/>
            <person name="Larson L."/>
            <person name="Lewis B."/>
            <person name="Mehta T."/>
            <person name="Park D."/>
            <person name="Pearson M."/>
            <person name="Roberts A."/>
            <person name="Saif S."/>
            <person name="Shea T."/>
            <person name="Shenoy N."/>
            <person name="Sisk P."/>
            <person name="Stolte C."/>
            <person name="Sykes S."/>
            <person name="Walk T."/>
            <person name="White J."/>
            <person name="Yandava C."/>
            <person name="Liu Y."/>
            <person name="Xu Q."/>
            <person name="Lander E."/>
            <person name="Nusbaum C."/>
            <person name="Galagan J."/>
            <person name="Birren B."/>
        </authorList>
    </citation>
    <scope>NUCLEOTIDE SEQUENCE [LARGE SCALE GENOMIC DNA]</scope>
    <source>
        <strain evidence="9 10">101-4-CHN</strain>
    </source>
</reference>
<keyword evidence="6 7" id="KW-0592">Phosphate transport</keyword>
<proteinExistence type="inferred from homology"/>
<dbReference type="OrthoDB" id="9814256at2"/>
<comment type="subcellular location">
    <subcellularLocation>
        <location evidence="1 7">Cytoplasm</location>
    </subcellularLocation>
</comment>
<evidence type="ECO:0000256" key="6">
    <source>
        <dbReference type="ARBA" id="ARBA00022592"/>
    </source>
</evidence>
<protein>
    <recommendedName>
        <fullName evidence="7">Phosphate-specific transport system accessory protein PhoU</fullName>
    </recommendedName>
</protein>
<sequence length="236" mass="26970">MGEIFNDELKRLRSHFMEMGIDASEQIYQATQAFTNHDPELAKKVLSGDSHINTDEVNLEKQALKLMALQQPVAADFRKIISILKASTDIERIGDYASHIAQCTVRMADHYQDQAIQDNIQQMMMIVRKMLEQIMDAYVFTDEKTASKVANEDLKVDVLYVEQQQRIIGALKASNDHVTSYETYLNVIRYLERAGDHIVNLAEWIIYSGSGELVELNPGKADHHLVGRKLREHHTN</sequence>
<keyword evidence="5 7" id="KW-0963">Cytoplasm</keyword>
<dbReference type="InterPro" id="IPR028366">
    <property type="entry name" value="PhoU"/>
</dbReference>